<keyword evidence="23" id="KW-1185">Reference proteome</keyword>
<dbReference type="GO" id="GO:0140078">
    <property type="term" value="F:class I DNA-(apurinic or apyrimidinic site) endonuclease activity"/>
    <property type="evidence" value="ECO:0007669"/>
    <property type="project" value="UniProtKB-EC"/>
</dbReference>
<dbReference type="InterPro" id="IPR011060">
    <property type="entry name" value="RibuloseP-bd_barrel"/>
</dbReference>
<evidence type="ECO:0000256" key="12">
    <source>
        <dbReference type="ARBA" id="ARBA00023239"/>
    </source>
</evidence>
<dbReference type="SMART" id="SM00478">
    <property type="entry name" value="ENDO3c"/>
    <property type="match status" value="1"/>
</dbReference>
<dbReference type="EC" id="4.1.1.23" evidence="4"/>
<dbReference type="InterPro" id="IPR013785">
    <property type="entry name" value="Aldolase_TIM"/>
</dbReference>
<evidence type="ECO:0000256" key="16">
    <source>
        <dbReference type="ARBA" id="ARBA00044632"/>
    </source>
</evidence>
<dbReference type="FunFam" id="1.10.340.30:FF:000001">
    <property type="entry name" value="Endonuclease III"/>
    <property type="match status" value="1"/>
</dbReference>
<feature type="binding site" evidence="18">
    <location>
        <position position="147"/>
    </location>
    <ligand>
        <name>substrate</name>
    </ligand>
</feature>
<protein>
    <recommendedName>
        <fullName evidence="6">Orotidine 5'-phosphate decarboxylase</fullName>
        <ecNumber evidence="4">4.1.1.23</ecNumber>
        <ecNumber evidence="5">4.2.99.18</ecNumber>
    </recommendedName>
    <alternativeName>
        <fullName evidence="15">OMP decarboxylase</fullName>
    </alternativeName>
    <alternativeName>
        <fullName evidence="14">Uridine 5'-monophosphate synthase</fullName>
    </alternativeName>
</protein>
<feature type="region of interest" description="Disordered" evidence="19">
    <location>
        <begin position="285"/>
        <end position="324"/>
    </location>
</feature>
<dbReference type="GO" id="GO:0000703">
    <property type="term" value="F:oxidized pyrimidine nucleobase lesion DNA N-glycosylase activity"/>
    <property type="evidence" value="ECO:0007669"/>
    <property type="project" value="UniProtKB-ARBA"/>
</dbReference>
<dbReference type="InterPro" id="IPR014732">
    <property type="entry name" value="OMPdecase"/>
</dbReference>
<dbReference type="AlphaFoldDB" id="A0AAF0F2G6"/>
<dbReference type="FunFam" id="3.20.20.70:FF:000114">
    <property type="entry name" value="Decarboxylase,orotidine phosphate"/>
    <property type="match status" value="1"/>
</dbReference>
<dbReference type="Gene3D" id="1.10.340.30">
    <property type="entry name" value="Hypothetical protein, domain 2"/>
    <property type="match status" value="1"/>
</dbReference>
<dbReference type="Pfam" id="PF00730">
    <property type="entry name" value="HhH-GPD"/>
    <property type="match status" value="1"/>
</dbReference>
<feature type="binding site" evidence="18">
    <location>
        <position position="240"/>
    </location>
    <ligand>
        <name>substrate</name>
    </ligand>
</feature>
<feature type="binding site" evidence="18">
    <location>
        <position position="220"/>
    </location>
    <ligand>
        <name>substrate</name>
    </ligand>
</feature>
<feature type="active site" description="For OMPdecase activity" evidence="17">
    <location>
        <position position="95"/>
    </location>
</feature>
<evidence type="ECO:0000313" key="23">
    <source>
        <dbReference type="Proteomes" id="UP001214628"/>
    </source>
</evidence>
<dbReference type="Pfam" id="PF00633">
    <property type="entry name" value="HHH"/>
    <property type="match status" value="1"/>
</dbReference>
<reference evidence="22" key="1">
    <citation type="submission" date="2023-02" db="EMBL/GenBank/DDBJ databases">
        <title>Mating type loci evolution in Malassezia.</title>
        <authorList>
            <person name="Coelho M.A."/>
        </authorList>
    </citation>
    <scope>NUCLEOTIDE SEQUENCE</scope>
    <source>
        <strain evidence="22">CBS 14136</strain>
    </source>
</reference>
<keyword evidence="12 22" id="KW-0456">Lyase</keyword>
<dbReference type="Gene3D" id="3.20.20.70">
    <property type="entry name" value="Aldolase class I"/>
    <property type="match status" value="1"/>
</dbReference>
<dbReference type="GO" id="GO:0004588">
    <property type="term" value="F:orotate phosphoribosyltransferase activity"/>
    <property type="evidence" value="ECO:0007669"/>
    <property type="project" value="TreeGrafter"/>
</dbReference>
<dbReference type="GO" id="GO:0003677">
    <property type="term" value="F:DNA binding"/>
    <property type="evidence" value="ECO:0007669"/>
    <property type="project" value="InterPro"/>
</dbReference>
<feature type="domain" description="HhH-GPD" evidence="20">
    <location>
        <begin position="433"/>
        <end position="591"/>
    </location>
</feature>
<dbReference type="GO" id="GO:0006285">
    <property type="term" value="P:base-excision repair, AP site formation"/>
    <property type="evidence" value="ECO:0007669"/>
    <property type="project" value="UniProtKB-ARBA"/>
</dbReference>
<dbReference type="Pfam" id="PF00215">
    <property type="entry name" value="OMPdecase"/>
    <property type="match status" value="1"/>
</dbReference>
<evidence type="ECO:0000256" key="7">
    <source>
        <dbReference type="ARBA" id="ARBA00022763"/>
    </source>
</evidence>
<feature type="compositionally biased region" description="Basic and acidic residues" evidence="19">
    <location>
        <begin position="397"/>
        <end position="407"/>
    </location>
</feature>
<evidence type="ECO:0000256" key="8">
    <source>
        <dbReference type="ARBA" id="ARBA00022793"/>
    </source>
</evidence>
<keyword evidence="11" id="KW-0234">DNA repair</keyword>
<dbReference type="InterPro" id="IPR011257">
    <property type="entry name" value="DNA_glycosylase"/>
</dbReference>
<evidence type="ECO:0000256" key="11">
    <source>
        <dbReference type="ARBA" id="ARBA00023204"/>
    </source>
</evidence>
<dbReference type="InterPro" id="IPR023170">
    <property type="entry name" value="HhH_base_excis_C"/>
</dbReference>
<comment type="similarity">
    <text evidence="3">Belongs to the OMP decarboxylase family.</text>
</comment>
<feature type="region of interest" description="Disordered" evidence="19">
    <location>
        <begin position="611"/>
        <end position="646"/>
    </location>
</feature>
<feature type="binding site" evidence="18">
    <location>
        <position position="59"/>
    </location>
    <ligand>
        <name>substrate</name>
    </ligand>
</feature>
<dbReference type="Proteomes" id="UP001214628">
    <property type="component" value="Chromosome 1"/>
</dbReference>
<dbReference type="InterPro" id="IPR001754">
    <property type="entry name" value="OMPdeCOase_dom"/>
</dbReference>
<proteinExistence type="inferred from homology"/>
<feature type="active site" description="For OMPdecase activity" evidence="17">
    <location>
        <position position="90"/>
    </location>
</feature>
<feature type="domain" description="Orotidine 5'-phosphate decarboxylase" evidence="21">
    <location>
        <begin position="31"/>
        <end position="258"/>
    </location>
</feature>
<dbReference type="InterPro" id="IPR004036">
    <property type="entry name" value="Endonuclease-III-like_CS2"/>
</dbReference>
<feature type="active site" description="For OMPdecase activity" evidence="17">
    <location>
        <position position="92"/>
    </location>
</feature>
<evidence type="ECO:0000256" key="17">
    <source>
        <dbReference type="PIRSR" id="PIRSR614732-1"/>
    </source>
</evidence>
<keyword evidence="10" id="KW-0665">Pyrimidine biosynthesis</keyword>
<evidence type="ECO:0000256" key="4">
    <source>
        <dbReference type="ARBA" id="ARBA00012321"/>
    </source>
</evidence>
<dbReference type="SUPFAM" id="SSF48150">
    <property type="entry name" value="DNA-glycosylase"/>
    <property type="match status" value="1"/>
</dbReference>
<dbReference type="EMBL" id="CP118375">
    <property type="protein sequence ID" value="WFD41620.1"/>
    <property type="molecule type" value="Genomic_DNA"/>
</dbReference>
<evidence type="ECO:0000256" key="14">
    <source>
        <dbReference type="ARBA" id="ARBA00031744"/>
    </source>
</evidence>
<dbReference type="GO" id="GO:0004590">
    <property type="term" value="F:orotidine-5'-phosphate decarboxylase activity"/>
    <property type="evidence" value="ECO:0007669"/>
    <property type="project" value="UniProtKB-EC"/>
</dbReference>
<evidence type="ECO:0000256" key="10">
    <source>
        <dbReference type="ARBA" id="ARBA00022975"/>
    </source>
</evidence>
<evidence type="ECO:0000256" key="13">
    <source>
        <dbReference type="ARBA" id="ARBA00023295"/>
    </source>
</evidence>
<evidence type="ECO:0000256" key="15">
    <source>
        <dbReference type="ARBA" id="ARBA00033428"/>
    </source>
</evidence>
<evidence type="ECO:0000256" key="2">
    <source>
        <dbReference type="ARBA" id="ARBA00008343"/>
    </source>
</evidence>
<organism evidence="22 23">
    <name type="scientific">Malassezia psittaci</name>
    <dbReference type="NCBI Taxonomy" id="1821823"/>
    <lineage>
        <taxon>Eukaryota</taxon>
        <taxon>Fungi</taxon>
        <taxon>Dikarya</taxon>
        <taxon>Basidiomycota</taxon>
        <taxon>Ustilaginomycotina</taxon>
        <taxon>Malasseziomycetes</taxon>
        <taxon>Malasseziales</taxon>
        <taxon>Malasseziaceae</taxon>
        <taxon>Malassezia</taxon>
    </lineage>
</organism>
<evidence type="ECO:0000313" key="22">
    <source>
        <dbReference type="EMBL" id="WFD41620.1"/>
    </source>
</evidence>
<comment type="pathway">
    <text evidence="1">Pyrimidine metabolism; UMP biosynthesis via de novo pathway; UMP from orotate: step 2/2.</text>
</comment>
<feature type="region of interest" description="Disordered" evidence="19">
    <location>
        <begin position="389"/>
        <end position="418"/>
    </location>
</feature>
<dbReference type="SMART" id="SM00934">
    <property type="entry name" value="OMPdecase"/>
    <property type="match status" value="1"/>
</dbReference>
<dbReference type="InterPro" id="IPR003265">
    <property type="entry name" value="HhH-GPD_domain"/>
</dbReference>
<accession>A0AAF0F2G6</accession>
<keyword evidence="13" id="KW-0326">Glycosidase</keyword>
<dbReference type="PANTHER" id="PTHR19278">
    <property type="entry name" value="OROTATE PHOSPHORIBOSYLTRANSFERASE"/>
    <property type="match status" value="1"/>
</dbReference>
<evidence type="ECO:0000259" key="21">
    <source>
        <dbReference type="SMART" id="SM00934"/>
    </source>
</evidence>
<comment type="catalytic activity">
    <reaction evidence="16">
        <text>2'-deoxyribonucleotide-(2'-deoxyribose 5'-phosphate)-2'-deoxyribonucleotide-DNA = a 3'-end 2'-deoxyribonucleotide-(2,3-dehydro-2,3-deoxyribose 5'-phosphate)-DNA + a 5'-end 5'-phospho-2'-deoxyribonucleoside-DNA + H(+)</text>
        <dbReference type="Rhea" id="RHEA:66592"/>
        <dbReference type="Rhea" id="RHEA-COMP:13180"/>
        <dbReference type="Rhea" id="RHEA-COMP:16897"/>
        <dbReference type="Rhea" id="RHEA-COMP:17067"/>
        <dbReference type="ChEBI" id="CHEBI:15378"/>
        <dbReference type="ChEBI" id="CHEBI:136412"/>
        <dbReference type="ChEBI" id="CHEBI:157695"/>
        <dbReference type="ChEBI" id="CHEBI:167181"/>
        <dbReference type="EC" id="4.2.99.18"/>
    </reaction>
</comment>
<evidence type="ECO:0000256" key="19">
    <source>
        <dbReference type="SAM" id="MobiDB-lite"/>
    </source>
</evidence>
<evidence type="ECO:0000256" key="18">
    <source>
        <dbReference type="PIRSR" id="PIRSR614732-2"/>
    </source>
</evidence>
<dbReference type="SUPFAM" id="SSF51366">
    <property type="entry name" value="Ribulose-phoshate binding barrel"/>
    <property type="match status" value="1"/>
</dbReference>
<evidence type="ECO:0000256" key="5">
    <source>
        <dbReference type="ARBA" id="ARBA00012720"/>
    </source>
</evidence>
<dbReference type="GO" id="GO:0006207">
    <property type="term" value="P:'de novo' pyrimidine nucleobase biosynthetic process"/>
    <property type="evidence" value="ECO:0007669"/>
    <property type="project" value="InterPro"/>
</dbReference>
<comment type="similarity">
    <text evidence="2">Belongs to the Nth/MutY family.</text>
</comment>
<gene>
    <name evidence="22" type="primary">URA3</name>
    <name evidence="22" type="ORF">MPSI1_000251</name>
</gene>
<evidence type="ECO:0000256" key="6">
    <source>
        <dbReference type="ARBA" id="ARBA00021923"/>
    </source>
</evidence>
<dbReference type="NCBIfam" id="TIGR01740">
    <property type="entry name" value="pyrF"/>
    <property type="match status" value="1"/>
</dbReference>
<name>A0AAF0F2G6_9BASI</name>
<dbReference type="EC" id="4.2.99.18" evidence="5"/>
<evidence type="ECO:0000256" key="9">
    <source>
        <dbReference type="ARBA" id="ARBA00022801"/>
    </source>
</evidence>
<feature type="compositionally biased region" description="Basic and acidic residues" evidence="19">
    <location>
        <begin position="619"/>
        <end position="638"/>
    </location>
</feature>
<dbReference type="PROSITE" id="PS01155">
    <property type="entry name" value="ENDONUCLEASE_III_2"/>
    <property type="match status" value="1"/>
</dbReference>
<feature type="binding site" evidence="18">
    <location>
        <position position="37"/>
    </location>
    <ligand>
        <name>substrate</name>
    </ligand>
</feature>
<dbReference type="InterPro" id="IPR000445">
    <property type="entry name" value="HhH_motif"/>
</dbReference>
<dbReference type="Gene3D" id="1.10.1670.10">
    <property type="entry name" value="Helix-hairpin-Helix base-excision DNA repair enzymes (C-terminal)"/>
    <property type="match status" value="1"/>
</dbReference>
<keyword evidence="7" id="KW-0227">DNA damage</keyword>
<dbReference type="PANTHER" id="PTHR19278:SF9">
    <property type="entry name" value="URIDINE 5'-MONOPHOSPHATE SYNTHASE"/>
    <property type="match status" value="1"/>
</dbReference>
<sequence length="646" mass="71932">MAQVTYEDRAAKHPNACAKELLSAIAEKQSNLCVSIDVTRKNDLLDIADTVGPYVSLVKTHIDIVEDFDWELIEQLSALSIKHKFLIFEDRKFADIVSLQYSSGVHRIAHWSHLTNAHLVPGPGIISGLAAVGAPMKRGLLLLAEMSTKGSLTTGAYTTANVQAAMQDESDFVMGFIAMHRVHEDPKHIPEGVTAEQKAKDLLILTPGVGLDVKGDGKGQQYRTPHEVIHDCGCDVMIVGRGIYSAMLSKSIERAEALNEVRTQAQRYRDAGWQAYLSRIGSQHQRRSARLSVPTTSSGTLKRQAHTRASHRLTSPEVKLEPKEEVADTLNNISAKVEQGDDAVSSPVKKIKLELTEDEKRKVKVPKRWQEQYDLMAKQRAELITPVDTMGCEENGNEDRRADRGRSGPDGQQETEEEIARRLRLTTLVSLMLSSQTKDPVTAAAVYKLQTTLPNGLCLASLLETPDDVIQECIAKVGFFRRKTEYIRRVAILLRDRFNGDVPRTIDELCSLPGVGPKMAFLQMQSMGLNVGIGVDTHVHRISNRLGWCKTNTPEQTRLALQSWLPSEVRIAINLQLHGVVNKQMVGFGQVICVPRVPVYYKDGTIDKGYGRVPIEDQDSNHADDKQRIKTEKVKDESSQEQSLEW</sequence>
<dbReference type="GO" id="GO:0044205">
    <property type="term" value="P:'de novo' UMP biosynthetic process"/>
    <property type="evidence" value="ECO:0007669"/>
    <property type="project" value="InterPro"/>
</dbReference>
<dbReference type="CDD" id="cd00056">
    <property type="entry name" value="ENDO3c"/>
    <property type="match status" value="1"/>
</dbReference>
<dbReference type="CDD" id="cd04725">
    <property type="entry name" value="OMP_decarboxylase_like"/>
    <property type="match status" value="1"/>
</dbReference>
<feature type="binding site" evidence="18">
    <location>
        <position position="241"/>
    </location>
    <ligand>
        <name>substrate</name>
    </ligand>
</feature>
<evidence type="ECO:0000259" key="20">
    <source>
        <dbReference type="SMART" id="SM00478"/>
    </source>
</evidence>
<keyword evidence="9" id="KW-0378">Hydrolase</keyword>
<evidence type="ECO:0000256" key="3">
    <source>
        <dbReference type="ARBA" id="ARBA00011018"/>
    </source>
</evidence>
<evidence type="ECO:0000256" key="1">
    <source>
        <dbReference type="ARBA" id="ARBA00004861"/>
    </source>
</evidence>
<keyword evidence="8" id="KW-0210">Decarboxylase</keyword>